<dbReference type="PANTHER" id="PTHR37012">
    <property type="entry name" value="B-ZIP TRANSCRIPTION FACTOR (EUROFUNG)-RELATED"/>
    <property type="match status" value="1"/>
</dbReference>
<evidence type="ECO:0000313" key="3">
    <source>
        <dbReference type="Proteomes" id="UP000325672"/>
    </source>
</evidence>
<protein>
    <recommendedName>
        <fullName evidence="4">BZIP domain-containing protein</fullName>
    </recommendedName>
</protein>
<dbReference type="InterPro" id="IPR021833">
    <property type="entry name" value="DUF3425"/>
</dbReference>
<dbReference type="PANTHER" id="PTHR37012:SF6">
    <property type="entry name" value="BZIP TRANSCRIPTION FACTOR"/>
    <property type="match status" value="1"/>
</dbReference>
<reference evidence="2 3" key="1">
    <citation type="submission" date="2019-04" db="EMBL/GenBank/DDBJ databases">
        <title>Friends and foes A comparative genomics study of 23 Aspergillus species from section Flavi.</title>
        <authorList>
            <consortium name="DOE Joint Genome Institute"/>
            <person name="Kjaerbolling I."/>
            <person name="Vesth T."/>
            <person name="Frisvad J.C."/>
            <person name="Nybo J.L."/>
            <person name="Theobald S."/>
            <person name="Kildgaard S."/>
            <person name="Isbrandt T."/>
            <person name="Kuo A."/>
            <person name="Sato A."/>
            <person name="Lyhne E.K."/>
            <person name="Kogle M.E."/>
            <person name="Wiebenga A."/>
            <person name="Kun R.S."/>
            <person name="Lubbers R.J."/>
            <person name="Makela M.R."/>
            <person name="Barry K."/>
            <person name="Chovatia M."/>
            <person name="Clum A."/>
            <person name="Daum C."/>
            <person name="Haridas S."/>
            <person name="He G."/>
            <person name="LaButti K."/>
            <person name="Lipzen A."/>
            <person name="Mondo S."/>
            <person name="Riley R."/>
            <person name="Salamov A."/>
            <person name="Simmons B.A."/>
            <person name="Magnuson J.K."/>
            <person name="Henrissat B."/>
            <person name="Mortensen U.H."/>
            <person name="Larsen T.O."/>
            <person name="Devries R.P."/>
            <person name="Grigoriev I.V."/>
            <person name="Machida M."/>
            <person name="Baker S.E."/>
            <person name="Andersen M.R."/>
        </authorList>
    </citation>
    <scope>NUCLEOTIDE SEQUENCE [LARGE SCALE GENOMIC DNA]</scope>
    <source>
        <strain evidence="2 3">CBS 117625</strain>
    </source>
</reference>
<keyword evidence="3" id="KW-1185">Reference proteome</keyword>
<dbReference type="AlphaFoldDB" id="A0A5N6SU60"/>
<sequence>MSSTRHNASATSSERKRLRDRRAQQNLREKRENRMKALEERVAHCEKNHGTELIKNCMLTVDSVRRENELLLARQEHLRRLFQSWEGQGNGTTATRLTHSSTYLASNPLPAPTTPICSPGSETVLVDPEIYTISRWSVNGIDSAQLGSTTDGLTAPSMTSTWPVGSDNPTSASQIIELSLMPDLHPTPGPDTCPLITPKEYSLMTAHSRRWSGWLALSDTIAKLPLLASPFELLHGSRRNWLADQVNRLLRRLSLREPDRFALSWIMYGFVRWRANPTPLAFANMPTFLQPVAGQVRPDQHPELIFFLWPQLRVNVLEHWDTVDILELYRYAISACRVRWPSSQSIWDWDDHDNMFVKPEFFQTFMDRSGWGFTSVFIDKYPQLMKGMNVEHIRYDIP</sequence>
<name>A0A5N6SU60_ASPPS</name>
<dbReference type="InterPro" id="IPR046347">
    <property type="entry name" value="bZIP_sf"/>
</dbReference>
<dbReference type="SUPFAM" id="SSF57959">
    <property type="entry name" value="Leucine zipper domain"/>
    <property type="match status" value="1"/>
</dbReference>
<dbReference type="RefSeq" id="XP_031913343.1">
    <property type="nucleotide sequence ID" value="XM_032054617.1"/>
</dbReference>
<dbReference type="OrthoDB" id="4161589at2759"/>
<proteinExistence type="predicted"/>
<dbReference type="Pfam" id="PF11905">
    <property type="entry name" value="DUF3425"/>
    <property type="match status" value="1"/>
</dbReference>
<accession>A0A5N6SU60</accession>
<dbReference type="EMBL" id="ML743578">
    <property type="protein sequence ID" value="KAE8137280.1"/>
    <property type="molecule type" value="Genomic_DNA"/>
</dbReference>
<dbReference type="GeneID" id="43638827"/>
<gene>
    <name evidence="2" type="ORF">BDV38DRAFT_247010</name>
</gene>
<feature type="compositionally biased region" description="Basic and acidic residues" evidence="1">
    <location>
        <begin position="13"/>
        <end position="34"/>
    </location>
</feature>
<dbReference type="Gene3D" id="1.20.5.170">
    <property type="match status" value="1"/>
</dbReference>
<evidence type="ECO:0008006" key="4">
    <source>
        <dbReference type="Google" id="ProtNLM"/>
    </source>
</evidence>
<feature type="compositionally biased region" description="Polar residues" evidence="1">
    <location>
        <begin position="1"/>
        <end position="12"/>
    </location>
</feature>
<dbReference type="Proteomes" id="UP000325672">
    <property type="component" value="Unassembled WGS sequence"/>
</dbReference>
<feature type="region of interest" description="Disordered" evidence="1">
    <location>
        <begin position="1"/>
        <end position="34"/>
    </location>
</feature>
<dbReference type="GO" id="GO:0003700">
    <property type="term" value="F:DNA-binding transcription factor activity"/>
    <property type="evidence" value="ECO:0007669"/>
    <property type="project" value="InterPro"/>
</dbReference>
<dbReference type="CDD" id="cd14688">
    <property type="entry name" value="bZIP_YAP"/>
    <property type="match status" value="1"/>
</dbReference>
<organism evidence="2 3">
    <name type="scientific">Aspergillus pseudotamarii</name>
    <dbReference type="NCBI Taxonomy" id="132259"/>
    <lineage>
        <taxon>Eukaryota</taxon>
        <taxon>Fungi</taxon>
        <taxon>Dikarya</taxon>
        <taxon>Ascomycota</taxon>
        <taxon>Pezizomycotina</taxon>
        <taxon>Eurotiomycetes</taxon>
        <taxon>Eurotiomycetidae</taxon>
        <taxon>Eurotiales</taxon>
        <taxon>Aspergillaceae</taxon>
        <taxon>Aspergillus</taxon>
        <taxon>Aspergillus subgen. Circumdati</taxon>
    </lineage>
</organism>
<evidence type="ECO:0000256" key="1">
    <source>
        <dbReference type="SAM" id="MobiDB-lite"/>
    </source>
</evidence>
<evidence type="ECO:0000313" key="2">
    <source>
        <dbReference type="EMBL" id="KAE8137280.1"/>
    </source>
</evidence>